<organism evidence="2 3">
    <name type="scientific">Lentisphaera araneosa HTCC2155</name>
    <dbReference type="NCBI Taxonomy" id="313628"/>
    <lineage>
        <taxon>Bacteria</taxon>
        <taxon>Pseudomonadati</taxon>
        <taxon>Lentisphaerota</taxon>
        <taxon>Lentisphaeria</taxon>
        <taxon>Lentisphaerales</taxon>
        <taxon>Lentisphaeraceae</taxon>
        <taxon>Lentisphaera</taxon>
    </lineage>
</organism>
<dbReference type="PANTHER" id="PTHR33546:SF1">
    <property type="entry name" value="LARGE, MULTIFUNCTIONAL SECRETED PROTEIN"/>
    <property type="match status" value="1"/>
</dbReference>
<dbReference type="eggNOG" id="COG2133">
    <property type="taxonomic scope" value="Bacteria"/>
</dbReference>
<gene>
    <name evidence="2" type="ORF">LNTAR_00660</name>
</gene>
<dbReference type="RefSeq" id="WP_007278381.1">
    <property type="nucleotide sequence ID" value="NZ_ABCK01000007.1"/>
</dbReference>
<dbReference type="EMBL" id="ABCK01000007">
    <property type="protein sequence ID" value="EDM27867.1"/>
    <property type="molecule type" value="Genomic_DNA"/>
</dbReference>
<dbReference type="InterPro" id="IPR011042">
    <property type="entry name" value="6-blade_b-propeller_TolB-like"/>
</dbReference>
<name>A6DKG9_9BACT</name>
<evidence type="ECO:0000313" key="3">
    <source>
        <dbReference type="Proteomes" id="UP000004947"/>
    </source>
</evidence>
<evidence type="ECO:0000313" key="2">
    <source>
        <dbReference type="EMBL" id="EDM27867.1"/>
    </source>
</evidence>
<reference evidence="2 3" key="1">
    <citation type="journal article" date="2010" name="J. Bacteriol.">
        <title>Genome sequence of Lentisphaera araneosa HTCC2155T, the type species of the order Lentisphaerales in the phylum Lentisphaerae.</title>
        <authorList>
            <person name="Thrash J.C."/>
            <person name="Cho J.C."/>
            <person name="Vergin K.L."/>
            <person name="Morris R.M."/>
            <person name="Giovannoni S.J."/>
        </authorList>
    </citation>
    <scope>NUCLEOTIDE SEQUENCE [LARGE SCALE GENOMIC DNA]</scope>
    <source>
        <strain evidence="2 3">HTCC2155</strain>
    </source>
</reference>
<dbReference type="InterPro" id="IPR055557">
    <property type="entry name" value="DUF7133"/>
</dbReference>
<dbReference type="STRING" id="313628.LNTAR_00660"/>
<dbReference type="PANTHER" id="PTHR33546">
    <property type="entry name" value="LARGE, MULTIFUNCTIONAL SECRETED PROTEIN-RELATED"/>
    <property type="match status" value="1"/>
</dbReference>
<dbReference type="AlphaFoldDB" id="A6DKG9"/>
<dbReference type="Pfam" id="PF23500">
    <property type="entry name" value="DUF7133"/>
    <property type="match status" value="1"/>
</dbReference>
<keyword evidence="3" id="KW-1185">Reference proteome</keyword>
<proteinExistence type="predicted"/>
<dbReference type="Gene3D" id="2.120.10.30">
    <property type="entry name" value="TolB, C-terminal domain"/>
    <property type="match status" value="1"/>
</dbReference>
<dbReference type="OrthoDB" id="178312at2"/>
<feature type="domain" description="DUF7133" evidence="1">
    <location>
        <begin position="63"/>
        <end position="203"/>
    </location>
</feature>
<sequence>MLKKLLFFFLPFALFAESESDYYTITDIPVPEGFEVSCIDVLPDNKIAVGSRRGDIYIVDNAYDNDPKNDKWTLFATGIHEPLGLSYYKGWLWCTQRPEVTRMKDTDGDGFADIYECISDDWGIDGNYHEYAFGTKHDKDGNIWVVLCLTGSGGASSDYRGWCVRITEDGKMIPTTSGIRSPGGMGINHKGDVFYSDNQGLWTGTSCVKHLKIGSFQGNPTGNKYYALTDAIGPKVTEPKSGSRIVLEREKIKEFVPPAANLPHGKLGNSTSGIALDNTKGKFGPFPNQLFANDQHSSLISRLALEEVNGVYQGMSILFRKGFGSGNVPAVMSADGSLFIGGTNRGWNSKGKKPGALERVNWTGKVPFEIHSMNITKTGFNLKFTQKIDPSSLSPETIKADANAWIYQSGYGSPEVDQVDLKITDVKVATDGMSAHITLDKIYKGHNHNFDFSALKSADGKSLLHSKPYYTVNEVLGEVHIVPPQNPEKAKKK</sequence>
<accession>A6DKG9</accession>
<dbReference type="Proteomes" id="UP000004947">
    <property type="component" value="Unassembled WGS sequence"/>
</dbReference>
<protein>
    <submittedName>
        <fullName evidence="2">Probable large, multifunctional secreted protein</fullName>
    </submittedName>
</protein>
<dbReference type="SUPFAM" id="SSF63829">
    <property type="entry name" value="Calcium-dependent phosphotriesterase"/>
    <property type="match status" value="1"/>
</dbReference>
<comment type="caution">
    <text evidence="2">The sequence shown here is derived from an EMBL/GenBank/DDBJ whole genome shotgun (WGS) entry which is preliminary data.</text>
</comment>
<evidence type="ECO:0000259" key="1">
    <source>
        <dbReference type="Pfam" id="PF23500"/>
    </source>
</evidence>